<dbReference type="AlphaFoldDB" id="A0A193GIU8"/>
<accession>A0A193GIU8</accession>
<sequence length="99" mass="10762">MSAGTAVRGNNRHIGSGHPWPSKRGSVAKAPIRELPISIDPDVLVFFLGDLVGRKLRVVRGPMPMHADARDLDPGRVTILTDGEGRIVDMWVDRDAVQA</sequence>
<evidence type="ECO:0000313" key="3">
    <source>
        <dbReference type="Proteomes" id="UP000091926"/>
    </source>
</evidence>
<dbReference type="Proteomes" id="UP000091926">
    <property type="component" value="Chromosome"/>
</dbReference>
<dbReference type="RefSeq" id="WP_066662705.1">
    <property type="nucleotide sequence ID" value="NZ_CBCSCL010000042.1"/>
</dbReference>
<gene>
    <name evidence="2" type="ORF">BAU07_22455</name>
</gene>
<organism evidence="2 3">
    <name type="scientific">Bordetella flabilis</name>
    <dbReference type="NCBI Taxonomy" id="463014"/>
    <lineage>
        <taxon>Bacteria</taxon>
        <taxon>Pseudomonadati</taxon>
        <taxon>Pseudomonadota</taxon>
        <taxon>Betaproteobacteria</taxon>
        <taxon>Burkholderiales</taxon>
        <taxon>Alcaligenaceae</taxon>
        <taxon>Bordetella</taxon>
    </lineage>
</organism>
<keyword evidence="3" id="KW-1185">Reference proteome</keyword>
<proteinExistence type="predicted"/>
<evidence type="ECO:0000256" key="1">
    <source>
        <dbReference type="SAM" id="MobiDB-lite"/>
    </source>
</evidence>
<reference evidence="2 3" key="1">
    <citation type="submission" date="2016-06" db="EMBL/GenBank/DDBJ databases">
        <title>Complete genome sequences of Bordetella bronchialis and Bordetella flabilis.</title>
        <authorList>
            <person name="LiPuma J.J."/>
            <person name="Spilker T."/>
        </authorList>
    </citation>
    <scope>NUCLEOTIDE SEQUENCE [LARGE SCALE GENOMIC DNA]</scope>
    <source>
        <strain evidence="2 3">AU10664</strain>
    </source>
</reference>
<feature type="region of interest" description="Disordered" evidence="1">
    <location>
        <begin position="1"/>
        <end position="25"/>
    </location>
</feature>
<dbReference type="OrthoDB" id="8636462at2"/>
<dbReference type="EMBL" id="CP016172">
    <property type="protein sequence ID" value="ANN79513.1"/>
    <property type="molecule type" value="Genomic_DNA"/>
</dbReference>
<name>A0A193GIU8_9BORD</name>
<dbReference type="KEGG" id="bfz:BAU07_22455"/>
<evidence type="ECO:0000313" key="2">
    <source>
        <dbReference type="EMBL" id="ANN79513.1"/>
    </source>
</evidence>
<protein>
    <submittedName>
        <fullName evidence="2">Uncharacterized protein</fullName>
    </submittedName>
</protein>